<evidence type="ECO:0000313" key="2">
    <source>
        <dbReference type="Proteomes" id="UP000478052"/>
    </source>
</evidence>
<keyword evidence="2" id="KW-1185">Reference proteome</keyword>
<sequence>MAPKTHILQQFGTQIDCNMLLPPGFNLDGHCSPESLMNAGIYTQDTMKTFQQHILFPQEVNAATNNLIRQSMGYDTTNQGLQYKYLIDEQTISNMVENKLHQLWGWFTTI</sequence>
<gene>
    <name evidence="1" type="ORF">FWK35_00023601</name>
</gene>
<comment type="caution">
    <text evidence="1">The sequence shown here is derived from an EMBL/GenBank/DDBJ whole genome shotgun (WGS) entry which is preliminary data.</text>
</comment>
<dbReference type="Pfam" id="PF24664">
    <property type="entry name" value="Monjiviricetes_fusion"/>
    <property type="match status" value="1"/>
</dbReference>
<name>A0A6G0XRF3_APHCR</name>
<organism evidence="1 2">
    <name type="scientific">Aphis craccivora</name>
    <name type="common">Cowpea aphid</name>
    <dbReference type="NCBI Taxonomy" id="307492"/>
    <lineage>
        <taxon>Eukaryota</taxon>
        <taxon>Metazoa</taxon>
        <taxon>Ecdysozoa</taxon>
        <taxon>Arthropoda</taxon>
        <taxon>Hexapoda</taxon>
        <taxon>Insecta</taxon>
        <taxon>Pterygota</taxon>
        <taxon>Neoptera</taxon>
        <taxon>Paraneoptera</taxon>
        <taxon>Hemiptera</taxon>
        <taxon>Sternorrhyncha</taxon>
        <taxon>Aphidomorpha</taxon>
        <taxon>Aphidoidea</taxon>
        <taxon>Aphididae</taxon>
        <taxon>Aphidini</taxon>
        <taxon>Aphis</taxon>
        <taxon>Aphis</taxon>
    </lineage>
</organism>
<dbReference type="AlphaFoldDB" id="A0A6G0XRF3"/>
<protein>
    <submittedName>
        <fullName evidence="1">Uncharacterized protein</fullName>
    </submittedName>
</protein>
<feature type="non-terminal residue" evidence="1">
    <location>
        <position position="110"/>
    </location>
</feature>
<dbReference type="OrthoDB" id="6607698at2759"/>
<accession>A0A6G0XRF3</accession>
<proteinExistence type="predicted"/>
<evidence type="ECO:0000313" key="1">
    <source>
        <dbReference type="EMBL" id="KAF0742927.1"/>
    </source>
</evidence>
<dbReference type="EMBL" id="VUJU01007623">
    <property type="protein sequence ID" value="KAF0742927.1"/>
    <property type="molecule type" value="Genomic_DNA"/>
</dbReference>
<reference evidence="1 2" key="1">
    <citation type="submission" date="2019-08" db="EMBL/GenBank/DDBJ databases">
        <title>Whole genome of Aphis craccivora.</title>
        <authorList>
            <person name="Voronova N.V."/>
            <person name="Shulinski R.S."/>
            <person name="Bandarenka Y.V."/>
            <person name="Zhorov D.G."/>
            <person name="Warner D."/>
        </authorList>
    </citation>
    <scope>NUCLEOTIDE SEQUENCE [LARGE SCALE GENOMIC DNA]</scope>
    <source>
        <strain evidence="1">180601</strain>
        <tissue evidence="1">Whole Body</tissue>
    </source>
</reference>
<dbReference type="Proteomes" id="UP000478052">
    <property type="component" value="Unassembled WGS sequence"/>
</dbReference>